<accession>D2VQP5</accession>
<proteinExistence type="predicted"/>
<feature type="domain" description="RGS" evidence="2">
    <location>
        <begin position="43"/>
        <end position="191"/>
    </location>
</feature>
<dbReference type="SUPFAM" id="SSF55961">
    <property type="entry name" value="Bet v1-like"/>
    <property type="match status" value="1"/>
</dbReference>
<dbReference type="Pfam" id="PF00615">
    <property type="entry name" value="RGS"/>
    <property type="match status" value="1"/>
</dbReference>
<name>D2VQP5_NAEGR</name>
<dbReference type="Pfam" id="PF01852">
    <property type="entry name" value="START"/>
    <property type="match status" value="1"/>
</dbReference>
<dbReference type="KEGG" id="ngr:NAEGRDRAFT_71300"/>
<dbReference type="VEuPathDB" id="AmoebaDB:NAEGRDRAFT_71300"/>
<sequence length="515" mass="58762">MSATTSTLAVDKSFSATTTNIPLSTYTTEQQKLLLSLRDYCFSYEAFLDEPETKQALLQFMKIIHCEESIMFLDQVNEYYRKRSAANKWNALQQIFITFFSGNSVHELNLPQRSREVMEQSFMDLNDKITLKTPTNSSNASNSTLQQVNIDSSDLQECEEALKKAESYILVNMKEHVFPMFLESDTFKQFVCKKSKQFLNQIGTVRNLSHSCFVESLMDMKSCEITVDQIKMIKQHVLEEKFWDCIYSKDTCFAFLSSNKYILGEEESKKGIYFAKSQVIFPYTVEQMMNIMTNTTIRLASDKNLDSIKIVGYLNKSGGDLLSSPPKKYKSSESLSSLNHSPPASPHSTHSNHSASSDSLLSLNKLSGKTRLATVLTHEVYKLVWPVKNRYYVLAQSMVYDTTDKLYIVAKKSCEPPNYKLSEKDAIKALDIGAWIFMPVMVDGKEHCKYIELIGTDLRGSLPNFIVHKIVKTRAKNFFRETMKVIKQTKCDMYTRPANSSGYFETLDENGSIAL</sequence>
<reference evidence="3 4" key="1">
    <citation type="journal article" date="2010" name="Cell">
        <title>The genome of Naegleria gruberi illuminates early eukaryotic versatility.</title>
        <authorList>
            <person name="Fritz-Laylin L.K."/>
            <person name="Prochnik S.E."/>
            <person name="Ginger M.L."/>
            <person name="Dacks J.B."/>
            <person name="Carpenter M.L."/>
            <person name="Field M.C."/>
            <person name="Kuo A."/>
            <person name="Paredez A."/>
            <person name="Chapman J."/>
            <person name="Pham J."/>
            <person name="Shu S."/>
            <person name="Neupane R."/>
            <person name="Cipriano M."/>
            <person name="Mancuso J."/>
            <person name="Tu H."/>
            <person name="Salamov A."/>
            <person name="Lindquist E."/>
            <person name="Shapiro H."/>
            <person name="Lucas S."/>
            <person name="Grigoriev I.V."/>
            <person name="Cande W.Z."/>
            <person name="Fulton C."/>
            <person name="Rokhsar D.S."/>
            <person name="Dawson S.C."/>
        </authorList>
    </citation>
    <scope>NUCLEOTIDE SEQUENCE [LARGE SCALE GENOMIC DNA]</scope>
    <source>
        <strain evidence="3 4">NEG-M</strain>
    </source>
</reference>
<gene>
    <name evidence="3" type="ORF">NAEGRDRAFT_71300</name>
</gene>
<organism evidence="4">
    <name type="scientific">Naegleria gruberi</name>
    <name type="common">Amoeba</name>
    <dbReference type="NCBI Taxonomy" id="5762"/>
    <lineage>
        <taxon>Eukaryota</taxon>
        <taxon>Discoba</taxon>
        <taxon>Heterolobosea</taxon>
        <taxon>Tetramitia</taxon>
        <taxon>Eutetramitia</taxon>
        <taxon>Vahlkampfiidae</taxon>
        <taxon>Naegleria</taxon>
    </lineage>
</organism>
<dbReference type="GO" id="GO:0005737">
    <property type="term" value="C:cytoplasm"/>
    <property type="evidence" value="ECO:0007669"/>
    <property type="project" value="UniProtKB-ARBA"/>
</dbReference>
<dbReference type="SMART" id="SM00315">
    <property type="entry name" value="RGS"/>
    <property type="match status" value="1"/>
</dbReference>
<feature type="region of interest" description="Disordered" evidence="1">
    <location>
        <begin position="323"/>
        <end position="356"/>
    </location>
</feature>
<dbReference type="InterPro" id="IPR002913">
    <property type="entry name" value="START_lipid-bd_dom"/>
</dbReference>
<dbReference type="InParanoid" id="D2VQP5"/>
<evidence type="ECO:0000256" key="1">
    <source>
        <dbReference type="SAM" id="MobiDB-lite"/>
    </source>
</evidence>
<dbReference type="EMBL" id="GG738889">
    <property type="protein sequence ID" value="EFC40984.1"/>
    <property type="molecule type" value="Genomic_DNA"/>
</dbReference>
<dbReference type="InterPro" id="IPR016137">
    <property type="entry name" value="RGS"/>
</dbReference>
<keyword evidence="4" id="KW-1185">Reference proteome</keyword>
<dbReference type="RefSeq" id="XP_002673728.1">
    <property type="nucleotide sequence ID" value="XM_002673682.1"/>
</dbReference>
<dbReference type="PANTHER" id="PTHR19308:SF14">
    <property type="entry name" value="START DOMAIN-CONTAINING PROTEIN"/>
    <property type="match status" value="1"/>
</dbReference>
<dbReference type="InterPro" id="IPR044926">
    <property type="entry name" value="RGS_subdomain_2"/>
</dbReference>
<dbReference type="PROSITE" id="PS50132">
    <property type="entry name" value="RGS"/>
    <property type="match status" value="1"/>
</dbReference>
<dbReference type="CDD" id="cd07440">
    <property type="entry name" value="RGS"/>
    <property type="match status" value="1"/>
</dbReference>
<dbReference type="OrthoDB" id="196858at2759"/>
<dbReference type="InterPro" id="IPR023393">
    <property type="entry name" value="START-like_dom_sf"/>
</dbReference>
<dbReference type="GO" id="GO:0008289">
    <property type="term" value="F:lipid binding"/>
    <property type="evidence" value="ECO:0007669"/>
    <property type="project" value="InterPro"/>
</dbReference>
<dbReference type="InterPro" id="IPR051213">
    <property type="entry name" value="START_lipid_transfer"/>
</dbReference>
<dbReference type="PANTHER" id="PTHR19308">
    <property type="entry name" value="PHOSPHATIDYLCHOLINE TRANSFER PROTEIN"/>
    <property type="match status" value="1"/>
</dbReference>
<dbReference type="Gene3D" id="1.10.167.10">
    <property type="entry name" value="Regulator of G-protein Signalling 4, domain 2"/>
    <property type="match status" value="1"/>
</dbReference>
<dbReference type="AlphaFoldDB" id="D2VQP5"/>
<dbReference type="Proteomes" id="UP000006671">
    <property type="component" value="Unassembled WGS sequence"/>
</dbReference>
<evidence type="ECO:0000259" key="2">
    <source>
        <dbReference type="PROSITE" id="PS50132"/>
    </source>
</evidence>
<evidence type="ECO:0000313" key="4">
    <source>
        <dbReference type="Proteomes" id="UP000006671"/>
    </source>
</evidence>
<dbReference type="OMA" id="ACTITHE"/>
<evidence type="ECO:0000313" key="3">
    <source>
        <dbReference type="EMBL" id="EFC40984.1"/>
    </source>
</evidence>
<dbReference type="InterPro" id="IPR036305">
    <property type="entry name" value="RGS_sf"/>
</dbReference>
<dbReference type="SUPFAM" id="SSF48097">
    <property type="entry name" value="Regulator of G-protein signaling, RGS"/>
    <property type="match status" value="1"/>
</dbReference>
<protein>
    <submittedName>
        <fullName evidence="3">Predicted protein</fullName>
    </submittedName>
</protein>
<dbReference type="Gene3D" id="3.30.530.20">
    <property type="match status" value="1"/>
</dbReference>
<dbReference type="GeneID" id="8855922"/>